<dbReference type="EMBL" id="JACAZF010000006">
    <property type="protein sequence ID" value="KAF7301310.1"/>
    <property type="molecule type" value="Genomic_DNA"/>
</dbReference>
<dbReference type="GeneID" id="59346182"/>
<keyword evidence="1" id="KW-0732">Signal</keyword>
<accession>A0A8H6SKB9</accession>
<dbReference type="Proteomes" id="UP000636479">
    <property type="component" value="Unassembled WGS sequence"/>
</dbReference>
<keyword evidence="3" id="KW-1185">Reference proteome</keyword>
<dbReference type="RefSeq" id="XP_037219310.1">
    <property type="nucleotide sequence ID" value="XM_037363666.1"/>
</dbReference>
<comment type="caution">
    <text evidence="2">The sequence shown here is derived from an EMBL/GenBank/DDBJ whole genome shotgun (WGS) entry which is preliminary data.</text>
</comment>
<organism evidence="2 3">
    <name type="scientific">Mycena indigotica</name>
    <dbReference type="NCBI Taxonomy" id="2126181"/>
    <lineage>
        <taxon>Eukaryota</taxon>
        <taxon>Fungi</taxon>
        <taxon>Dikarya</taxon>
        <taxon>Basidiomycota</taxon>
        <taxon>Agaricomycotina</taxon>
        <taxon>Agaricomycetes</taxon>
        <taxon>Agaricomycetidae</taxon>
        <taxon>Agaricales</taxon>
        <taxon>Marasmiineae</taxon>
        <taxon>Mycenaceae</taxon>
        <taxon>Mycena</taxon>
    </lineage>
</organism>
<evidence type="ECO:0000313" key="2">
    <source>
        <dbReference type="EMBL" id="KAF7301310.1"/>
    </source>
</evidence>
<evidence type="ECO:0000256" key="1">
    <source>
        <dbReference type="SAM" id="SignalP"/>
    </source>
</evidence>
<sequence>MKLAAFVISLSLGLANSEPLSTSNCRVQAWVRAEDLAPETTSHGELRIKVAPANCASKVASVALRLSLDEFAEVKHLRRGAQLPQIVKADNQTRPDSADPWMFQTRSQDKETVYNYTAYDHTMSDPAFWIVKAEQRKTWTTERTLFGDDQDFTKPQVTPFVVVSPAVNFPPAVPNRRGGSSGGPIRGHADSDLGYHYVAIVTFADGSIVEKHAGHTNFVPRFAKLKPTKEARPFVATEHFIDKTNTLHQELPAVQKDMERRERCFPAAERSVYVASIKLDHGNVVQKGQKLKGRVFVRGTAGSTTMSRISVQLHTIRTTDWAQREAFSGGDREFVDPNQLFPSDQRTISAASGEYLFHDHGADDPYRVFRSTFKVVDSGVINNNKPYFDFSLDIPDDIMPTFTTYYGSTAANLTVALSAVYSREIARCLRDTIPSNEDNLLDLDDASRCLKRR</sequence>
<reference evidence="2" key="1">
    <citation type="submission" date="2020-05" db="EMBL/GenBank/DDBJ databases">
        <title>Mycena genomes resolve the evolution of fungal bioluminescence.</title>
        <authorList>
            <person name="Tsai I.J."/>
        </authorList>
    </citation>
    <scope>NUCLEOTIDE SEQUENCE</scope>
    <source>
        <strain evidence="2">171206Taipei</strain>
    </source>
</reference>
<name>A0A8H6SKB9_9AGAR</name>
<gene>
    <name evidence="2" type="ORF">MIND_00696100</name>
</gene>
<protein>
    <submittedName>
        <fullName evidence="2">Uncharacterized protein</fullName>
    </submittedName>
</protein>
<dbReference type="OrthoDB" id="2590241at2759"/>
<feature type="chain" id="PRO_5034517913" evidence="1">
    <location>
        <begin position="18"/>
        <end position="453"/>
    </location>
</feature>
<dbReference type="AlphaFoldDB" id="A0A8H6SKB9"/>
<proteinExistence type="predicted"/>
<evidence type="ECO:0000313" key="3">
    <source>
        <dbReference type="Proteomes" id="UP000636479"/>
    </source>
</evidence>
<feature type="signal peptide" evidence="1">
    <location>
        <begin position="1"/>
        <end position="17"/>
    </location>
</feature>